<dbReference type="EMBL" id="CAFBPD010000233">
    <property type="protein sequence ID" value="CAB5018872.1"/>
    <property type="molecule type" value="Genomic_DNA"/>
</dbReference>
<reference evidence="2" key="1">
    <citation type="submission" date="2020-05" db="EMBL/GenBank/DDBJ databases">
        <authorList>
            <person name="Chiriac C."/>
            <person name="Salcher M."/>
            <person name="Ghai R."/>
            <person name="Kavagutti S V."/>
        </authorList>
    </citation>
    <scope>NUCLEOTIDE SEQUENCE</scope>
</reference>
<gene>
    <name evidence="2" type="ORF">UFOPK4061_01272</name>
</gene>
<evidence type="ECO:0000256" key="1">
    <source>
        <dbReference type="SAM" id="MobiDB-lite"/>
    </source>
</evidence>
<protein>
    <submittedName>
        <fullName evidence="2">Unannotated protein</fullName>
    </submittedName>
</protein>
<organism evidence="2">
    <name type="scientific">freshwater metagenome</name>
    <dbReference type="NCBI Taxonomy" id="449393"/>
    <lineage>
        <taxon>unclassified sequences</taxon>
        <taxon>metagenomes</taxon>
        <taxon>ecological metagenomes</taxon>
    </lineage>
</organism>
<name>A0A6J7QWT8_9ZZZZ</name>
<feature type="region of interest" description="Disordered" evidence="1">
    <location>
        <begin position="41"/>
        <end position="70"/>
    </location>
</feature>
<accession>A0A6J7QWT8</accession>
<proteinExistence type="predicted"/>
<dbReference type="AlphaFoldDB" id="A0A6J7QWT8"/>
<sequence>MKSRTRIAGMCLAATGFVTLVHAPANAFECPEGAVCTLEPGSSFTTNEPPPGATIIGEKPTGELGKSPGPGAGINASALAGMSQSEIAALLPQAMANVTADQIAMYAPQIMGRLSGEQIASLAPQVVG</sequence>
<evidence type="ECO:0000313" key="2">
    <source>
        <dbReference type="EMBL" id="CAB5018872.1"/>
    </source>
</evidence>